<gene>
    <name evidence="1" type="ORF">SAMN05421677_11936</name>
</gene>
<dbReference type="InterPro" id="IPR005500">
    <property type="entry name" value="DUF309"/>
</dbReference>
<dbReference type="PANTHER" id="PTHR34796">
    <property type="entry name" value="EXPRESSED PROTEIN"/>
    <property type="match status" value="1"/>
</dbReference>
<dbReference type="SUPFAM" id="SSF140663">
    <property type="entry name" value="TTHA0068-like"/>
    <property type="match status" value="1"/>
</dbReference>
<dbReference type="EMBL" id="FNIZ01000019">
    <property type="protein sequence ID" value="SDP45504.1"/>
    <property type="molecule type" value="Genomic_DNA"/>
</dbReference>
<proteinExistence type="predicted"/>
<protein>
    <recommendedName>
        <fullName evidence="3">DUF309 domain-containing protein</fullName>
    </recommendedName>
</protein>
<organism evidence="1 2">
    <name type="scientific">Halobacillus aidingensis</name>
    <dbReference type="NCBI Taxonomy" id="240303"/>
    <lineage>
        <taxon>Bacteria</taxon>
        <taxon>Bacillati</taxon>
        <taxon>Bacillota</taxon>
        <taxon>Bacilli</taxon>
        <taxon>Bacillales</taxon>
        <taxon>Bacillaceae</taxon>
        <taxon>Halobacillus</taxon>
    </lineage>
</organism>
<evidence type="ECO:0008006" key="3">
    <source>
        <dbReference type="Google" id="ProtNLM"/>
    </source>
</evidence>
<dbReference type="Gene3D" id="1.10.3450.10">
    <property type="entry name" value="TTHA0068-like"/>
    <property type="match status" value="1"/>
</dbReference>
<name>A0A1H0SUY4_HALAD</name>
<accession>A0A1H0SUY4</accession>
<dbReference type="PANTHER" id="PTHR34796:SF1">
    <property type="entry name" value="EXPRESSED PROTEIN"/>
    <property type="match status" value="1"/>
</dbReference>
<dbReference type="Pfam" id="PF03745">
    <property type="entry name" value="DUF309"/>
    <property type="match status" value="1"/>
</dbReference>
<evidence type="ECO:0000313" key="1">
    <source>
        <dbReference type="EMBL" id="SDP45504.1"/>
    </source>
</evidence>
<dbReference type="AlphaFoldDB" id="A0A1H0SUY4"/>
<sequence length="160" mass="19383">MVYMYPKAYIEFLAHFHGTRDYFECHEILEEYWKEVDPRNRSSIWVWLIQIAVAMYHDRRGNQNGAKTLIKRCLRKKVEHERELPLLGLDGERLEKQLEAFKARLDKEVPYRSWNMPIIDNELRKEVHLLCQQWNVAYGSPSDMSDEFLLMKHKMRRKSL</sequence>
<dbReference type="InterPro" id="IPR023203">
    <property type="entry name" value="TTHA0068_sf"/>
</dbReference>
<dbReference type="STRING" id="240303.SAMN05421677_11936"/>
<reference evidence="2" key="1">
    <citation type="submission" date="2016-10" db="EMBL/GenBank/DDBJ databases">
        <authorList>
            <person name="Varghese N."/>
            <person name="Submissions S."/>
        </authorList>
    </citation>
    <scope>NUCLEOTIDE SEQUENCE [LARGE SCALE GENOMIC DNA]</scope>
    <source>
        <strain evidence="2">CGMCC 1.3703</strain>
    </source>
</reference>
<evidence type="ECO:0000313" key="2">
    <source>
        <dbReference type="Proteomes" id="UP000198860"/>
    </source>
</evidence>
<dbReference type="Proteomes" id="UP000198860">
    <property type="component" value="Unassembled WGS sequence"/>
</dbReference>
<keyword evidence="2" id="KW-1185">Reference proteome</keyword>